<comment type="caution">
    <text evidence="8">The sequence shown here is derived from an EMBL/GenBank/DDBJ whole genome shotgun (WGS) entry which is preliminary data.</text>
</comment>
<dbReference type="Pfam" id="PF12823">
    <property type="entry name" value="DUF3817"/>
    <property type="match status" value="1"/>
</dbReference>
<evidence type="ECO:0000256" key="3">
    <source>
        <dbReference type="ARBA" id="ARBA00022692"/>
    </source>
</evidence>
<evidence type="ECO:0000313" key="10">
    <source>
        <dbReference type="Proteomes" id="UP001138672"/>
    </source>
</evidence>
<reference evidence="8" key="1">
    <citation type="submission" date="2021-03" db="EMBL/GenBank/DDBJ databases">
        <title>Genomic Encyclopedia of Type Strains, Phase IV (KMG-IV): sequencing the most valuable type-strain genomes for metagenomic binning, comparative biology and taxonomic classification.</title>
        <authorList>
            <person name="Goeker M."/>
        </authorList>
    </citation>
    <scope>NUCLEOTIDE SEQUENCE</scope>
    <source>
        <strain evidence="8">DSM 15523</strain>
        <strain evidence="9 11">DSM 16476</strain>
    </source>
</reference>
<evidence type="ECO:0000256" key="5">
    <source>
        <dbReference type="ARBA" id="ARBA00023136"/>
    </source>
</evidence>
<dbReference type="NCBIfam" id="TIGR03954">
    <property type="entry name" value="integ_memb_HG"/>
    <property type="match status" value="1"/>
</dbReference>
<feature type="transmembrane region" description="Helical" evidence="6">
    <location>
        <begin position="66"/>
        <end position="87"/>
    </location>
</feature>
<feature type="transmembrane region" description="Helical" evidence="6">
    <location>
        <begin position="41"/>
        <end position="60"/>
    </location>
</feature>
<feature type="domain" description="DUF3817" evidence="7">
    <location>
        <begin position="5"/>
        <end position="91"/>
    </location>
</feature>
<dbReference type="OrthoDB" id="1121311at2"/>
<evidence type="ECO:0000256" key="1">
    <source>
        <dbReference type="ARBA" id="ARBA00004651"/>
    </source>
</evidence>
<keyword evidence="11" id="KW-1185">Reference proteome</keyword>
<dbReference type="AlphaFoldDB" id="A0A9X1C9T3"/>
<keyword evidence="4 6" id="KW-1133">Transmembrane helix</keyword>
<feature type="transmembrane region" description="Helical" evidence="6">
    <location>
        <begin position="12"/>
        <end position="29"/>
    </location>
</feature>
<evidence type="ECO:0000256" key="4">
    <source>
        <dbReference type="ARBA" id="ARBA00022989"/>
    </source>
</evidence>
<evidence type="ECO:0000256" key="6">
    <source>
        <dbReference type="SAM" id="Phobius"/>
    </source>
</evidence>
<dbReference type="PANTHER" id="PTHR40077">
    <property type="entry name" value="MEMBRANE PROTEIN-RELATED"/>
    <property type="match status" value="1"/>
</dbReference>
<dbReference type="Proteomes" id="UP001138672">
    <property type="component" value="Unassembled WGS sequence"/>
</dbReference>
<dbReference type="EMBL" id="JAUSUU010000008">
    <property type="protein sequence ID" value="MDQ0336200.1"/>
    <property type="molecule type" value="Genomic_DNA"/>
</dbReference>
<proteinExistence type="predicted"/>
<protein>
    <submittedName>
        <fullName evidence="8">Integral membrane protein</fullName>
    </submittedName>
</protein>
<dbReference type="EMBL" id="JAGGJQ010000008">
    <property type="protein sequence ID" value="MBP1840903.1"/>
    <property type="molecule type" value="Genomic_DNA"/>
</dbReference>
<gene>
    <name evidence="8" type="ORF">J2Z56_002834</name>
    <name evidence="9" type="ORF">J2Z57_002653</name>
</gene>
<evidence type="ECO:0000313" key="9">
    <source>
        <dbReference type="EMBL" id="MDQ0336200.1"/>
    </source>
</evidence>
<evidence type="ECO:0000259" key="7">
    <source>
        <dbReference type="Pfam" id="PF12823"/>
    </source>
</evidence>
<dbReference type="PANTHER" id="PTHR40077:SF1">
    <property type="entry name" value="MEMBRANE PROTEIN"/>
    <property type="match status" value="1"/>
</dbReference>
<comment type="subcellular location">
    <subcellularLocation>
        <location evidence="1">Cell membrane</location>
        <topology evidence="1">Multi-pass membrane protein</topology>
    </subcellularLocation>
</comment>
<name>A0A9X1C9T3_9FLAO</name>
<evidence type="ECO:0000256" key="2">
    <source>
        <dbReference type="ARBA" id="ARBA00022475"/>
    </source>
</evidence>
<evidence type="ECO:0000313" key="11">
    <source>
        <dbReference type="Proteomes" id="UP001231587"/>
    </source>
</evidence>
<accession>A0A9X1C9T3</accession>
<sequence>MNSLLKTLRIVGFLEGISYILLLGVAVPIKYILHDPQYVKLLGMPHGLLFVGYVVLAILVGVELKWSIKTIAFVLLASIVPFGTFIADKKYFKTAV</sequence>
<organism evidence="8 10">
    <name type="scientific">Formosa algae</name>
    <dbReference type="NCBI Taxonomy" id="225843"/>
    <lineage>
        <taxon>Bacteria</taxon>
        <taxon>Pseudomonadati</taxon>
        <taxon>Bacteroidota</taxon>
        <taxon>Flavobacteriia</taxon>
        <taxon>Flavobacteriales</taxon>
        <taxon>Flavobacteriaceae</taxon>
        <taxon>Formosa</taxon>
    </lineage>
</organism>
<dbReference type="InterPro" id="IPR023845">
    <property type="entry name" value="DUF3817_TM"/>
</dbReference>
<dbReference type="Proteomes" id="UP001231587">
    <property type="component" value="Unassembled WGS sequence"/>
</dbReference>
<evidence type="ECO:0000313" key="8">
    <source>
        <dbReference type="EMBL" id="MBP1840903.1"/>
    </source>
</evidence>
<keyword evidence="5 6" id="KW-0472">Membrane</keyword>
<keyword evidence="2" id="KW-1003">Cell membrane</keyword>
<dbReference type="RefSeq" id="WP_057782049.1">
    <property type="nucleotide sequence ID" value="NZ_JAGGJQ010000008.1"/>
</dbReference>
<keyword evidence="3 6" id="KW-0812">Transmembrane</keyword>
<dbReference type="GO" id="GO:0005886">
    <property type="term" value="C:plasma membrane"/>
    <property type="evidence" value="ECO:0007669"/>
    <property type="project" value="UniProtKB-SubCell"/>
</dbReference>